<evidence type="ECO:0000256" key="2">
    <source>
        <dbReference type="ARBA" id="ARBA00023015"/>
    </source>
</evidence>
<evidence type="ECO:0000313" key="9">
    <source>
        <dbReference type="EMBL" id="SUC12287.1"/>
    </source>
</evidence>
<dbReference type="RefSeq" id="WP_115083145.1">
    <property type="nucleotide sequence ID" value="NZ_CAKAQN010000016.1"/>
</dbReference>
<dbReference type="CDD" id="cd06171">
    <property type="entry name" value="Sigma70_r4"/>
    <property type="match status" value="1"/>
</dbReference>
<feature type="domain" description="RNA polymerase sigma-70 region 2" evidence="7">
    <location>
        <begin position="27"/>
        <end position="93"/>
    </location>
</feature>
<dbReference type="GO" id="GO:0006352">
    <property type="term" value="P:DNA-templated transcription initiation"/>
    <property type="evidence" value="ECO:0007669"/>
    <property type="project" value="InterPro"/>
</dbReference>
<evidence type="ECO:0000256" key="4">
    <source>
        <dbReference type="ARBA" id="ARBA00023125"/>
    </source>
</evidence>
<dbReference type="InterPro" id="IPR013249">
    <property type="entry name" value="RNA_pol_sigma70_r4_t2"/>
</dbReference>
<sequence>MVHEIEESKLLKALADPKTRYKAFTLLVNEYSKPLYWKIRSFVLSHDDTDDILQNTFLKAWKNIERFEGKSKISTWLYSIAINESLNLLRSQKETINISNYNSISNSLLADCYFDGNKGQAILQEAIATLPEVQRTVFIMKYYDGLKYPEIHQILGTSEGALKASYHIAVKKISQYIKENE</sequence>
<dbReference type="PANTHER" id="PTHR43133:SF51">
    <property type="entry name" value="RNA POLYMERASE SIGMA FACTOR"/>
    <property type="match status" value="1"/>
</dbReference>
<dbReference type="NCBIfam" id="TIGR02937">
    <property type="entry name" value="sigma70-ECF"/>
    <property type="match status" value="1"/>
</dbReference>
<protein>
    <recommendedName>
        <fullName evidence="6">RNA polymerase sigma factor</fullName>
    </recommendedName>
</protein>
<dbReference type="PANTHER" id="PTHR43133">
    <property type="entry name" value="RNA POLYMERASE ECF-TYPE SIGMA FACTO"/>
    <property type="match status" value="1"/>
</dbReference>
<dbReference type="InterPro" id="IPR013325">
    <property type="entry name" value="RNA_pol_sigma_r2"/>
</dbReference>
<dbReference type="SUPFAM" id="SSF88659">
    <property type="entry name" value="Sigma3 and sigma4 domains of RNA polymerase sigma factors"/>
    <property type="match status" value="1"/>
</dbReference>
<keyword evidence="2 6" id="KW-0805">Transcription regulation</keyword>
<evidence type="ECO:0000256" key="3">
    <source>
        <dbReference type="ARBA" id="ARBA00023082"/>
    </source>
</evidence>
<keyword evidence="3 6" id="KW-0731">Sigma factor</keyword>
<evidence type="ECO:0000313" key="10">
    <source>
        <dbReference type="Proteomes" id="UP000254235"/>
    </source>
</evidence>
<dbReference type="GeneID" id="78570594"/>
<dbReference type="PROSITE" id="PS01063">
    <property type="entry name" value="SIGMA70_ECF"/>
    <property type="match status" value="1"/>
</dbReference>
<dbReference type="GO" id="GO:0016987">
    <property type="term" value="F:sigma factor activity"/>
    <property type="evidence" value="ECO:0007669"/>
    <property type="project" value="UniProtKB-KW"/>
</dbReference>
<evidence type="ECO:0000256" key="1">
    <source>
        <dbReference type="ARBA" id="ARBA00010641"/>
    </source>
</evidence>
<reference evidence="9 10" key="1">
    <citation type="submission" date="2018-06" db="EMBL/GenBank/DDBJ databases">
        <authorList>
            <consortium name="Pathogen Informatics"/>
            <person name="Doyle S."/>
        </authorList>
    </citation>
    <scope>NUCLEOTIDE SEQUENCE [LARGE SCALE GENOMIC DNA]</scope>
    <source>
        <strain evidence="9 10">NCTC13043</strain>
    </source>
</reference>
<keyword evidence="4 6" id="KW-0238">DNA-binding</keyword>
<evidence type="ECO:0000259" key="7">
    <source>
        <dbReference type="Pfam" id="PF04542"/>
    </source>
</evidence>
<dbReference type="Gene3D" id="1.10.10.10">
    <property type="entry name" value="Winged helix-like DNA-binding domain superfamily/Winged helix DNA-binding domain"/>
    <property type="match status" value="1"/>
</dbReference>
<feature type="domain" description="RNA polymerase sigma factor 70 region 4 type 2" evidence="8">
    <location>
        <begin position="122"/>
        <end position="173"/>
    </location>
</feature>
<evidence type="ECO:0000256" key="6">
    <source>
        <dbReference type="RuleBase" id="RU000716"/>
    </source>
</evidence>
<dbReference type="InterPro" id="IPR007627">
    <property type="entry name" value="RNA_pol_sigma70_r2"/>
</dbReference>
<dbReference type="AlphaFoldDB" id="A0A379F0W7"/>
<dbReference type="EMBL" id="UGTP01000001">
    <property type="protein sequence ID" value="SUC12287.1"/>
    <property type="molecule type" value="Genomic_DNA"/>
</dbReference>
<gene>
    <name evidence="9" type="primary">rpoE</name>
    <name evidence="9" type="ORF">NCTC13043_00887</name>
</gene>
<dbReference type="Pfam" id="PF08281">
    <property type="entry name" value="Sigma70_r4_2"/>
    <property type="match status" value="1"/>
</dbReference>
<dbReference type="OrthoDB" id="9780326at2"/>
<dbReference type="SUPFAM" id="SSF88946">
    <property type="entry name" value="Sigma2 domain of RNA polymerase sigma factors"/>
    <property type="match status" value="1"/>
</dbReference>
<dbReference type="InterPro" id="IPR039425">
    <property type="entry name" value="RNA_pol_sigma-70-like"/>
</dbReference>
<proteinExistence type="inferred from homology"/>
<dbReference type="Pfam" id="PF04542">
    <property type="entry name" value="Sigma70_r2"/>
    <property type="match status" value="1"/>
</dbReference>
<dbReference type="Gene3D" id="1.10.1740.10">
    <property type="match status" value="1"/>
</dbReference>
<evidence type="ECO:0000259" key="8">
    <source>
        <dbReference type="Pfam" id="PF08281"/>
    </source>
</evidence>
<accession>A0A379F0W7</accession>
<dbReference type="GO" id="GO:0003677">
    <property type="term" value="F:DNA binding"/>
    <property type="evidence" value="ECO:0007669"/>
    <property type="project" value="UniProtKB-KW"/>
</dbReference>
<dbReference type="Proteomes" id="UP000254235">
    <property type="component" value="Unassembled WGS sequence"/>
</dbReference>
<dbReference type="InterPro" id="IPR013324">
    <property type="entry name" value="RNA_pol_sigma_r3/r4-like"/>
</dbReference>
<dbReference type="InterPro" id="IPR036388">
    <property type="entry name" value="WH-like_DNA-bd_sf"/>
</dbReference>
<evidence type="ECO:0000256" key="5">
    <source>
        <dbReference type="ARBA" id="ARBA00023163"/>
    </source>
</evidence>
<dbReference type="InterPro" id="IPR000838">
    <property type="entry name" value="RNA_pol_sigma70_ECF_CS"/>
</dbReference>
<keyword evidence="5 6" id="KW-0804">Transcription</keyword>
<organism evidence="9 10">
    <name type="scientific">Prevotella pallens</name>
    <dbReference type="NCBI Taxonomy" id="60133"/>
    <lineage>
        <taxon>Bacteria</taxon>
        <taxon>Pseudomonadati</taxon>
        <taxon>Bacteroidota</taxon>
        <taxon>Bacteroidia</taxon>
        <taxon>Bacteroidales</taxon>
        <taxon>Prevotellaceae</taxon>
        <taxon>Prevotella</taxon>
    </lineage>
</organism>
<comment type="similarity">
    <text evidence="1 6">Belongs to the sigma-70 factor family. ECF subfamily.</text>
</comment>
<dbReference type="InterPro" id="IPR014284">
    <property type="entry name" value="RNA_pol_sigma-70_dom"/>
</dbReference>
<name>A0A379F0W7_9BACT</name>